<gene>
    <name evidence="3" type="ORF">BRP53_02075</name>
</gene>
<feature type="transmembrane region" description="Helical" evidence="2">
    <location>
        <begin position="29"/>
        <end position="50"/>
    </location>
</feature>
<feature type="region of interest" description="Disordered" evidence="1">
    <location>
        <begin position="1"/>
        <end position="20"/>
    </location>
</feature>
<protein>
    <submittedName>
        <fullName evidence="3">Cytochrome o ubiquinol oxidase subunit III</fullName>
    </submittedName>
</protein>
<organism evidence="3">
    <name type="scientific">Salmonella enterica</name>
    <name type="common">Salmonella choleraesuis</name>
    <dbReference type="NCBI Taxonomy" id="28901"/>
    <lineage>
        <taxon>Bacteria</taxon>
        <taxon>Pseudomonadati</taxon>
        <taxon>Pseudomonadota</taxon>
        <taxon>Gammaproteobacteria</taxon>
        <taxon>Enterobacterales</taxon>
        <taxon>Enterobacteriaceae</taxon>
        <taxon>Salmonella</taxon>
    </lineage>
</organism>
<keyword evidence="2" id="KW-0812">Transmembrane</keyword>
<sequence length="51" mass="5704">MATDTLTHATAHAHEHGHHDAGQNKIFGFWVYLMSDCILFSILFATYAVLV</sequence>
<name>A0A5U6T7N5_SALER</name>
<dbReference type="GO" id="GO:0016020">
    <property type="term" value="C:membrane"/>
    <property type="evidence" value="ECO:0007669"/>
    <property type="project" value="InterPro"/>
</dbReference>
<evidence type="ECO:0000256" key="2">
    <source>
        <dbReference type="SAM" id="Phobius"/>
    </source>
</evidence>
<keyword evidence="2" id="KW-0472">Membrane</keyword>
<dbReference type="InterPro" id="IPR035973">
    <property type="entry name" value="Cyt_c_oxidase_su3-like_sf"/>
</dbReference>
<comment type="caution">
    <text evidence="3">The sequence shown here is derived from an EMBL/GenBank/DDBJ whole genome shotgun (WGS) entry which is preliminary data.</text>
</comment>
<keyword evidence="2" id="KW-1133">Transmembrane helix</keyword>
<accession>A0A5U6T7N5</accession>
<dbReference type="AlphaFoldDB" id="A0A5U6T7N5"/>
<feature type="compositionally biased region" description="Low complexity" evidence="1">
    <location>
        <begin position="1"/>
        <end position="10"/>
    </location>
</feature>
<evidence type="ECO:0000313" key="3">
    <source>
        <dbReference type="EMBL" id="EBR0895483.1"/>
    </source>
</evidence>
<dbReference type="EMBL" id="AAGRCR010000001">
    <property type="protein sequence ID" value="EBR0895483.1"/>
    <property type="molecule type" value="Genomic_DNA"/>
</dbReference>
<proteinExistence type="predicted"/>
<feature type="non-terminal residue" evidence="3">
    <location>
        <position position="51"/>
    </location>
</feature>
<dbReference type="GO" id="GO:0009055">
    <property type="term" value="F:electron transfer activity"/>
    <property type="evidence" value="ECO:0007669"/>
    <property type="project" value="InterPro"/>
</dbReference>
<evidence type="ECO:0000256" key="1">
    <source>
        <dbReference type="SAM" id="MobiDB-lite"/>
    </source>
</evidence>
<dbReference type="SUPFAM" id="SSF81452">
    <property type="entry name" value="Cytochrome c oxidase subunit III-like"/>
    <property type="match status" value="1"/>
</dbReference>
<reference evidence="3" key="1">
    <citation type="submission" date="2018-07" db="EMBL/GenBank/DDBJ databases">
        <authorList>
            <consortium name="GenomeTrakr network: Whole genome sequencing for foodborne pathogen traceback"/>
        </authorList>
    </citation>
    <scope>NUCLEOTIDE SEQUENCE</scope>
    <source>
        <strain evidence="3">CFSAN056620</strain>
    </source>
</reference>